<sequence>MNKKEIALLTETESLERLLYRLPKNHSQRRFLEAELYRSAAGERGEDRLRRKFIEFDFEESYRILRNVSLSMGDWKVQIDGLLLTNRGVIIVESKNISGQLHFDEKTGEFSRIDREGGKAVMEDPTSQLNKHIRFLTKFFRMKNIDFNVDGLVVFTSKQCEFLTKPPHNYVCKTYQMVDYLHYILQTFPQSASHSNLPDTVELLQKHQTPFKRQPLCQRYFIASDELQMGILCTYCKAHRIIRKHKTGWLCEACHTIDDQAFQCAVQEYFSLIDRNLTNKRLREFCNIESPYTASRLLATFDFAVSGAMRNRTYQLQNKE</sequence>
<dbReference type="RefSeq" id="WP_123163629.1">
    <property type="nucleotide sequence ID" value="NZ_RIAX01000001.1"/>
</dbReference>
<organism evidence="2 3">
    <name type="scientific">Planococcus salinus</name>
    <dbReference type="NCBI Taxonomy" id="1848460"/>
    <lineage>
        <taxon>Bacteria</taxon>
        <taxon>Bacillati</taxon>
        <taxon>Bacillota</taxon>
        <taxon>Bacilli</taxon>
        <taxon>Bacillales</taxon>
        <taxon>Caryophanaceae</taxon>
        <taxon>Planococcus</taxon>
    </lineage>
</organism>
<accession>A0A3M8PAZ2</accession>
<dbReference type="InterPro" id="IPR011528">
    <property type="entry name" value="NERD"/>
</dbReference>
<dbReference type="OrthoDB" id="569879at2"/>
<dbReference type="AlphaFoldDB" id="A0A3M8PAZ2"/>
<dbReference type="EMBL" id="RIAX01000001">
    <property type="protein sequence ID" value="RNF40879.1"/>
    <property type="molecule type" value="Genomic_DNA"/>
</dbReference>
<dbReference type="Proteomes" id="UP000275473">
    <property type="component" value="Unassembled WGS sequence"/>
</dbReference>
<dbReference type="Pfam" id="PF08378">
    <property type="entry name" value="NERD"/>
    <property type="match status" value="1"/>
</dbReference>
<keyword evidence="3" id="KW-1185">Reference proteome</keyword>
<evidence type="ECO:0000313" key="2">
    <source>
        <dbReference type="EMBL" id="RNF40879.1"/>
    </source>
</evidence>
<evidence type="ECO:0000313" key="3">
    <source>
        <dbReference type="Proteomes" id="UP000275473"/>
    </source>
</evidence>
<dbReference type="PROSITE" id="PS50965">
    <property type="entry name" value="NERD"/>
    <property type="match status" value="1"/>
</dbReference>
<gene>
    <name evidence="2" type="ORF">EEX84_00545</name>
</gene>
<protein>
    <submittedName>
        <fullName evidence="2">NERD domain-containing protein</fullName>
    </submittedName>
</protein>
<comment type="caution">
    <text evidence="2">The sequence shown here is derived from an EMBL/GenBank/DDBJ whole genome shotgun (WGS) entry which is preliminary data.</text>
</comment>
<evidence type="ECO:0000259" key="1">
    <source>
        <dbReference type="PROSITE" id="PS50965"/>
    </source>
</evidence>
<feature type="domain" description="NERD" evidence="1">
    <location>
        <begin position="41"/>
        <end position="159"/>
    </location>
</feature>
<name>A0A3M8PAZ2_9BACL</name>
<reference evidence="2 3" key="1">
    <citation type="journal article" date="2018" name="Int. J. Syst. Evol. Microbiol.">
        <title>Planococcus salinus sp. nov., a moderately halophilic bacterium isolated from a saline-alkali soil.</title>
        <authorList>
            <person name="Gan L."/>
        </authorList>
    </citation>
    <scope>NUCLEOTIDE SEQUENCE [LARGE SCALE GENOMIC DNA]</scope>
    <source>
        <strain evidence="2 3">LCB217</strain>
    </source>
</reference>
<proteinExistence type="predicted"/>